<dbReference type="EMBL" id="KI913952">
    <property type="protein sequence ID" value="ETW09840.1"/>
    <property type="molecule type" value="Genomic_DNA"/>
</dbReference>
<protein>
    <recommendedName>
        <fullName evidence="2">DNA recombination and repair protein Rad51-like C-terminal domain-containing protein</fullName>
    </recommendedName>
</protein>
<dbReference type="OrthoDB" id="70064at2759"/>
<dbReference type="RefSeq" id="XP_008861251.1">
    <property type="nucleotide sequence ID" value="XM_008863029.1"/>
</dbReference>
<dbReference type="VEuPathDB" id="FungiDB:H310_00297"/>
<dbReference type="AlphaFoldDB" id="A0A024UV60"/>
<accession>A0A024UV60</accession>
<evidence type="ECO:0000313" key="1">
    <source>
        <dbReference type="EMBL" id="ETW09840.1"/>
    </source>
</evidence>
<sequence>MEAPQFTLEHGTTYGVSGDHLASMRLFHMLAATAAAMGERVLILSPLLSATTAALASMLADDDEMLERLARIQLACMSDIAHVVSTLAAIDSWSTTRCIFVDALSLCPPHPDIYELAHIRSTCLALKRIATVHRAIVVVVFRSSMTQWLTSHHVLLTPYHPSTSSGQKDMVTAVIARTGATCLCSLSTVLMS</sequence>
<organism evidence="1">
    <name type="scientific">Aphanomyces invadans</name>
    <dbReference type="NCBI Taxonomy" id="157072"/>
    <lineage>
        <taxon>Eukaryota</taxon>
        <taxon>Sar</taxon>
        <taxon>Stramenopiles</taxon>
        <taxon>Oomycota</taxon>
        <taxon>Saprolegniomycetes</taxon>
        <taxon>Saprolegniales</taxon>
        <taxon>Verrucalvaceae</taxon>
        <taxon>Aphanomyces</taxon>
    </lineage>
</organism>
<gene>
    <name evidence="1" type="ORF">H310_00297</name>
</gene>
<proteinExistence type="predicted"/>
<reference evidence="1" key="1">
    <citation type="submission" date="2013-12" db="EMBL/GenBank/DDBJ databases">
        <title>The Genome Sequence of Aphanomyces invadans NJM9701.</title>
        <authorList>
            <consortium name="The Broad Institute Genomics Platform"/>
            <person name="Russ C."/>
            <person name="Tyler B."/>
            <person name="van West P."/>
            <person name="Dieguez-Uribeondo J."/>
            <person name="Young S.K."/>
            <person name="Zeng Q."/>
            <person name="Gargeya S."/>
            <person name="Fitzgerald M."/>
            <person name="Abouelleil A."/>
            <person name="Alvarado L."/>
            <person name="Chapman S.B."/>
            <person name="Gainer-Dewar J."/>
            <person name="Goldberg J."/>
            <person name="Griggs A."/>
            <person name="Gujja S."/>
            <person name="Hansen M."/>
            <person name="Howarth C."/>
            <person name="Imamovic A."/>
            <person name="Ireland A."/>
            <person name="Larimer J."/>
            <person name="McCowan C."/>
            <person name="Murphy C."/>
            <person name="Pearson M."/>
            <person name="Poon T.W."/>
            <person name="Priest M."/>
            <person name="Roberts A."/>
            <person name="Saif S."/>
            <person name="Shea T."/>
            <person name="Sykes S."/>
            <person name="Wortman J."/>
            <person name="Nusbaum C."/>
            <person name="Birren B."/>
        </authorList>
    </citation>
    <scope>NUCLEOTIDE SEQUENCE [LARGE SCALE GENOMIC DNA]</scope>
    <source>
        <strain evidence="1">NJM9701</strain>
    </source>
</reference>
<dbReference type="GeneID" id="20077347"/>
<name>A0A024UV60_9STRA</name>
<evidence type="ECO:0008006" key="2">
    <source>
        <dbReference type="Google" id="ProtNLM"/>
    </source>
</evidence>